<gene>
    <name evidence="2" type="ORF">C8D88_12236</name>
</gene>
<dbReference type="InterPro" id="IPR001357">
    <property type="entry name" value="BRCT_dom"/>
</dbReference>
<dbReference type="RefSeq" id="WP_233440265.1">
    <property type="nucleotide sequence ID" value="NZ_QGHB01000022.1"/>
</dbReference>
<reference evidence="2 3" key="1">
    <citation type="submission" date="2018-05" db="EMBL/GenBank/DDBJ databases">
        <title>Genomic Encyclopedia of Type Strains, Phase IV (KMG-IV): sequencing the most valuable type-strain genomes for metagenomic binning, comparative biology and taxonomic classification.</title>
        <authorList>
            <person name="Goeker M."/>
        </authorList>
    </citation>
    <scope>NUCLEOTIDE SEQUENCE [LARGE SCALE GENOMIC DNA]</scope>
    <source>
        <strain evidence="2 3">DSM 45480</strain>
    </source>
</reference>
<dbReference type="Proteomes" id="UP000246005">
    <property type="component" value="Unassembled WGS sequence"/>
</dbReference>
<evidence type="ECO:0000259" key="1">
    <source>
        <dbReference type="Pfam" id="PF00533"/>
    </source>
</evidence>
<evidence type="ECO:0000313" key="3">
    <source>
        <dbReference type="Proteomes" id="UP000246005"/>
    </source>
</evidence>
<dbReference type="InterPro" id="IPR036420">
    <property type="entry name" value="BRCT_dom_sf"/>
</dbReference>
<protein>
    <submittedName>
        <fullName evidence="2">BRCA1 C Terminus (BRCT) protein</fullName>
    </submittedName>
</protein>
<dbReference type="AlphaFoldDB" id="A0A316HJC8"/>
<evidence type="ECO:0000313" key="2">
    <source>
        <dbReference type="EMBL" id="PWK80758.1"/>
    </source>
</evidence>
<organism evidence="2 3">
    <name type="scientific">Lentzea atacamensis</name>
    <dbReference type="NCBI Taxonomy" id="531938"/>
    <lineage>
        <taxon>Bacteria</taxon>
        <taxon>Bacillati</taxon>
        <taxon>Actinomycetota</taxon>
        <taxon>Actinomycetes</taxon>
        <taxon>Pseudonocardiales</taxon>
        <taxon>Pseudonocardiaceae</taxon>
        <taxon>Lentzea</taxon>
    </lineage>
</organism>
<feature type="domain" description="BRCT" evidence="1">
    <location>
        <begin position="2"/>
        <end position="62"/>
    </location>
</feature>
<comment type="caution">
    <text evidence="2">The sequence shown here is derived from an EMBL/GenBank/DDBJ whole genome shotgun (WGS) entry which is preliminary data.</text>
</comment>
<name>A0A316HJC8_9PSEU</name>
<dbReference type="EMBL" id="QGHB01000022">
    <property type="protein sequence ID" value="PWK80758.1"/>
    <property type="molecule type" value="Genomic_DNA"/>
</dbReference>
<dbReference type="SUPFAM" id="SSF52113">
    <property type="entry name" value="BRCT domain"/>
    <property type="match status" value="1"/>
</dbReference>
<sequence>MVLTGEMREPREVWESRALSAGLSVKGGVTKKTALVIAADPDSLSGKADKARSYGIPIVSEDLFAGLLGELTGGRA</sequence>
<accession>A0A316HJC8</accession>
<dbReference type="Pfam" id="PF00533">
    <property type="entry name" value="BRCT"/>
    <property type="match status" value="1"/>
</dbReference>
<dbReference type="Gene3D" id="3.40.50.10190">
    <property type="entry name" value="BRCT domain"/>
    <property type="match status" value="1"/>
</dbReference>
<proteinExistence type="predicted"/>